<dbReference type="Proteomes" id="UP000192276">
    <property type="component" value="Unassembled WGS sequence"/>
</dbReference>
<accession>A0A1V9EKB6</accession>
<feature type="transmembrane region" description="Helical" evidence="2">
    <location>
        <begin position="297"/>
        <end position="317"/>
    </location>
</feature>
<organism evidence="3 4">
    <name type="scientific">Niastella populi</name>
    <dbReference type="NCBI Taxonomy" id="550983"/>
    <lineage>
        <taxon>Bacteria</taxon>
        <taxon>Pseudomonadati</taxon>
        <taxon>Bacteroidota</taxon>
        <taxon>Chitinophagia</taxon>
        <taxon>Chitinophagales</taxon>
        <taxon>Chitinophagaceae</taxon>
        <taxon>Niastella</taxon>
    </lineage>
</organism>
<dbReference type="OrthoDB" id="677448at2"/>
<evidence type="ECO:0000256" key="1">
    <source>
        <dbReference type="SAM" id="Coils"/>
    </source>
</evidence>
<evidence type="ECO:0000256" key="2">
    <source>
        <dbReference type="SAM" id="Phobius"/>
    </source>
</evidence>
<dbReference type="RefSeq" id="WP_081170593.1">
    <property type="nucleotide sequence ID" value="NZ_LWBP01000243.1"/>
</dbReference>
<dbReference type="AlphaFoldDB" id="A0A1V9EKB6"/>
<sequence>MENRKNILKELREISPAVAEISHQAPYSVPTGYFEGLADRLLQLVKADSAASVLPKANNPYEVPQGYFEGLADNILQRVKAEEVSLSRALQQANNNPYEVPQGYFEGLANNMLQRVKTEEVILSRALQQANNNPYEVPKGYFEGLAGNILQRVKAEKADLSSVLQPANTNPYTVPQGYFDNLPETILNRVKATDADSAIDELEILSPLLSQIGKKMPFSTPAGYFNEVGENAIAGAQAIDFVNIELENLSPLMQGLKRIMVYKVPAGYFDQLPGRVMKAIKAQQPAKVVSISVTRRVLRYAAAAVAAGLIITAGWFYSNRGTGTKGGQPPMAQLDSISDEMLQKYLENQAPTPAENPIAATAAVDEFDASDMKDMLADVTDEDLQQYLEKYSTLKQVNTN</sequence>
<proteinExistence type="predicted"/>
<keyword evidence="1" id="KW-0175">Coiled coil</keyword>
<keyword evidence="2" id="KW-0472">Membrane</keyword>
<keyword evidence="4" id="KW-1185">Reference proteome</keyword>
<keyword evidence="2" id="KW-1133">Transmembrane helix</keyword>
<gene>
    <name evidence="3" type="ORF">A4R26_07595</name>
</gene>
<dbReference type="STRING" id="550983.A4R26_07595"/>
<dbReference type="EMBL" id="LWBP01000243">
    <property type="protein sequence ID" value="OQP46588.1"/>
    <property type="molecule type" value="Genomic_DNA"/>
</dbReference>
<feature type="coiled-coil region" evidence="1">
    <location>
        <begin position="76"/>
        <end position="133"/>
    </location>
</feature>
<evidence type="ECO:0000313" key="4">
    <source>
        <dbReference type="Proteomes" id="UP000192276"/>
    </source>
</evidence>
<evidence type="ECO:0000313" key="3">
    <source>
        <dbReference type="EMBL" id="OQP46588.1"/>
    </source>
</evidence>
<reference evidence="4" key="1">
    <citation type="submission" date="2016-04" db="EMBL/GenBank/DDBJ databases">
        <authorList>
            <person name="Chen L."/>
            <person name="Zhuang W."/>
            <person name="Wang G."/>
        </authorList>
    </citation>
    <scope>NUCLEOTIDE SEQUENCE [LARGE SCALE GENOMIC DNA]</scope>
    <source>
        <strain evidence="4">208</strain>
    </source>
</reference>
<keyword evidence="2" id="KW-0812">Transmembrane</keyword>
<comment type="caution">
    <text evidence="3">The sequence shown here is derived from an EMBL/GenBank/DDBJ whole genome shotgun (WGS) entry which is preliminary data.</text>
</comment>
<name>A0A1V9EKB6_9BACT</name>
<protein>
    <submittedName>
        <fullName evidence="3">Uncharacterized protein</fullName>
    </submittedName>
</protein>